<evidence type="ECO:0000313" key="2">
    <source>
        <dbReference type="Proteomes" id="UP000790347"/>
    </source>
</evidence>
<dbReference type="AlphaFoldDB" id="A0A922KXT7"/>
<dbReference type="Proteomes" id="UP000790347">
    <property type="component" value="Unassembled WGS sequence"/>
</dbReference>
<comment type="caution">
    <text evidence="1">The sequence shown here is derived from an EMBL/GenBank/DDBJ whole genome shotgun (WGS) entry which is preliminary data.</text>
</comment>
<reference evidence="1" key="1">
    <citation type="submission" date="2013-05" db="EMBL/GenBank/DDBJ databases">
        <authorList>
            <person name="Yim A.K.Y."/>
            <person name="Chan T.F."/>
            <person name="Ji K.M."/>
            <person name="Liu X.Y."/>
            <person name="Zhou J.W."/>
            <person name="Li R.Q."/>
            <person name="Yang K.Y."/>
            <person name="Li J."/>
            <person name="Li M."/>
            <person name="Law P.T.W."/>
            <person name="Wu Y.L."/>
            <person name="Cai Z.L."/>
            <person name="Qin H."/>
            <person name="Bao Y."/>
            <person name="Leung R.K.K."/>
            <person name="Ng P.K.S."/>
            <person name="Zou J."/>
            <person name="Zhong X.J."/>
            <person name="Ran P.X."/>
            <person name="Zhong N.S."/>
            <person name="Liu Z.G."/>
            <person name="Tsui S.K.W."/>
        </authorList>
    </citation>
    <scope>NUCLEOTIDE SEQUENCE</scope>
    <source>
        <strain evidence="1">Derf</strain>
        <tissue evidence="1">Whole organism</tissue>
    </source>
</reference>
<organism evidence="1 2">
    <name type="scientific">Dermatophagoides farinae</name>
    <name type="common">American house dust mite</name>
    <dbReference type="NCBI Taxonomy" id="6954"/>
    <lineage>
        <taxon>Eukaryota</taxon>
        <taxon>Metazoa</taxon>
        <taxon>Ecdysozoa</taxon>
        <taxon>Arthropoda</taxon>
        <taxon>Chelicerata</taxon>
        <taxon>Arachnida</taxon>
        <taxon>Acari</taxon>
        <taxon>Acariformes</taxon>
        <taxon>Sarcoptiformes</taxon>
        <taxon>Astigmata</taxon>
        <taxon>Psoroptidia</taxon>
        <taxon>Analgoidea</taxon>
        <taxon>Pyroglyphidae</taxon>
        <taxon>Dermatophagoidinae</taxon>
        <taxon>Dermatophagoides</taxon>
    </lineage>
</organism>
<gene>
    <name evidence="1" type="ORF">DERF_012088</name>
</gene>
<reference evidence="1" key="2">
    <citation type="journal article" date="2022" name="Res Sq">
        <title>Comparative Genomics Reveals Insights into the Divergent Evolution of Astigmatic Mites and Household Pest Adaptations.</title>
        <authorList>
            <person name="Xiong Q."/>
            <person name="Wan A.T.-Y."/>
            <person name="Liu X.-Y."/>
            <person name="Fung C.S.-H."/>
            <person name="Xiao X."/>
            <person name="Malainual N."/>
            <person name="Hou J."/>
            <person name="Wang L."/>
            <person name="Wang M."/>
            <person name="Yang K."/>
            <person name="Cui Y."/>
            <person name="Leung E."/>
            <person name="Nong W."/>
            <person name="Shin S.-K."/>
            <person name="Au S."/>
            <person name="Jeong K.Y."/>
            <person name="Chew F.T."/>
            <person name="Hui J."/>
            <person name="Leung T.F."/>
            <person name="Tungtrongchitr A."/>
            <person name="Zhong N."/>
            <person name="Liu Z."/>
            <person name="Tsui S."/>
        </authorList>
    </citation>
    <scope>NUCLEOTIDE SEQUENCE</scope>
    <source>
        <strain evidence="1">Derf</strain>
        <tissue evidence="1">Whole organism</tissue>
    </source>
</reference>
<dbReference type="EMBL" id="ASGP02000006">
    <property type="protein sequence ID" value="KAH9501227.1"/>
    <property type="molecule type" value="Genomic_DNA"/>
</dbReference>
<protein>
    <submittedName>
        <fullName evidence="1">Uncharacterized protein</fullName>
    </submittedName>
</protein>
<keyword evidence="2" id="KW-1185">Reference proteome</keyword>
<name>A0A922KXT7_DERFA</name>
<accession>A0A922KXT7</accession>
<proteinExistence type="predicted"/>
<evidence type="ECO:0000313" key="1">
    <source>
        <dbReference type="EMBL" id="KAH9501227.1"/>
    </source>
</evidence>
<sequence length="99" mass="10959">MQVHVILSKRSVNDGPLDESKKFVFCHTQSIISSASSPIIERIRFKSNGSGKKNLKKNSEENLIDPYNIGNINAERIVLTICIMVSCEQPSACPILLSL</sequence>